<keyword evidence="2" id="KW-0472">Membrane</keyword>
<name>A0A382F7B4_9ZZZZ</name>
<dbReference type="PANTHER" id="PTHR12697">
    <property type="entry name" value="PBS LYASE HEAT-LIKE PROTEIN"/>
    <property type="match status" value="1"/>
</dbReference>
<evidence type="ECO:0008006" key="4">
    <source>
        <dbReference type="Google" id="ProtNLM"/>
    </source>
</evidence>
<sequence length="291" mass="33029">MSESITDPQKNEGKVYTLYYAFFLIPLMITIVGVMFFFMFKVLTYETNSPVDYLTDVQYGAASKRWQAAYELSKLLSNPGIVPLDNEFHRRMIAVYNHSIHDDPMVRMYLALAMGRTKRSIYGHPLMQGLDDNDKGSRVAAIKALGSLAYIPSINRLMEFTNLNKSVEERLSATISLGNMGNKSVIPILSMLLNDEEPNVRWDAAIALAKLEDSSGTEVIVNLLDRKYYDQFKEVDAEEEIQAILVAIQATNKIPSEKFITNLLKLATIDHNMKIRDSAIKTLDKIYNRKI</sequence>
<dbReference type="SUPFAM" id="SSF48371">
    <property type="entry name" value="ARM repeat"/>
    <property type="match status" value="1"/>
</dbReference>
<dbReference type="PROSITE" id="PS50077">
    <property type="entry name" value="HEAT_REPEAT"/>
    <property type="match status" value="1"/>
</dbReference>
<feature type="transmembrane region" description="Helical" evidence="2">
    <location>
        <begin position="20"/>
        <end position="40"/>
    </location>
</feature>
<dbReference type="InterPro" id="IPR011989">
    <property type="entry name" value="ARM-like"/>
</dbReference>
<dbReference type="Gene3D" id="1.25.10.10">
    <property type="entry name" value="Leucine-rich Repeat Variant"/>
    <property type="match status" value="2"/>
</dbReference>
<evidence type="ECO:0000256" key="1">
    <source>
        <dbReference type="ARBA" id="ARBA00045876"/>
    </source>
</evidence>
<dbReference type="InterPro" id="IPR021133">
    <property type="entry name" value="HEAT_type_2"/>
</dbReference>
<dbReference type="SMART" id="SM00567">
    <property type="entry name" value="EZ_HEAT"/>
    <property type="match status" value="3"/>
</dbReference>
<dbReference type="EMBL" id="UINC01048232">
    <property type="protein sequence ID" value="SVB58522.1"/>
    <property type="molecule type" value="Genomic_DNA"/>
</dbReference>
<dbReference type="PANTHER" id="PTHR12697:SF5">
    <property type="entry name" value="DEOXYHYPUSINE HYDROXYLASE"/>
    <property type="match status" value="1"/>
</dbReference>
<accession>A0A382F7B4</accession>
<reference evidence="3" key="1">
    <citation type="submission" date="2018-05" db="EMBL/GenBank/DDBJ databases">
        <authorList>
            <person name="Lanie J.A."/>
            <person name="Ng W.-L."/>
            <person name="Kazmierczak K.M."/>
            <person name="Andrzejewski T.M."/>
            <person name="Davidsen T.M."/>
            <person name="Wayne K.J."/>
            <person name="Tettelin H."/>
            <person name="Glass J.I."/>
            <person name="Rusch D."/>
            <person name="Podicherti R."/>
            <person name="Tsui H.-C.T."/>
            <person name="Winkler M.E."/>
        </authorList>
    </citation>
    <scope>NUCLEOTIDE SEQUENCE</scope>
</reference>
<dbReference type="InterPro" id="IPR016024">
    <property type="entry name" value="ARM-type_fold"/>
</dbReference>
<dbReference type="Pfam" id="PF13646">
    <property type="entry name" value="HEAT_2"/>
    <property type="match status" value="1"/>
</dbReference>
<dbReference type="AlphaFoldDB" id="A0A382F7B4"/>
<organism evidence="3">
    <name type="scientific">marine metagenome</name>
    <dbReference type="NCBI Taxonomy" id="408172"/>
    <lineage>
        <taxon>unclassified sequences</taxon>
        <taxon>metagenomes</taxon>
        <taxon>ecological metagenomes</taxon>
    </lineage>
</organism>
<keyword evidence="2" id="KW-0812">Transmembrane</keyword>
<protein>
    <recommendedName>
        <fullName evidence="4">HEAT repeat domain-containing protein</fullName>
    </recommendedName>
</protein>
<gene>
    <name evidence="3" type="ORF">METZ01_LOCUS211376</name>
</gene>
<dbReference type="GO" id="GO:0016491">
    <property type="term" value="F:oxidoreductase activity"/>
    <property type="evidence" value="ECO:0007669"/>
    <property type="project" value="TreeGrafter"/>
</dbReference>
<evidence type="ECO:0000256" key="2">
    <source>
        <dbReference type="SAM" id="Phobius"/>
    </source>
</evidence>
<dbReference type="InterPro" id="IPR004155">
    <property type="entry name" value="PBS_lyase_HEAT"/>
</dbReference>
<evidence type="ECO:0000313" key="3">
    <source>
        <dbReference type="EMBL" id="SVB58522.1"/>
    </source>
</evidence>
<keyword evidence="2" id="KW-1133">Transmembrane helix</keyword>
<comment type="function">
    <text evidence="1">Catalyzes the hydroxylation of the N(6)-(4-aminobutyl)-L-lysine intermediate produced by deoxyhypusine synthase/DHPS on a critical lysine of the eukaryotic translation initiation factor 5A/eIF-5A. This is the second step of the post-translational modification of that lysine into an unusual amino acid residue named hypusine. Hypusination is unique to mature eIF-5A factor and is essential for its function.</text>
</comment>
<proteinExistence type="predicted"/>